<evidence type="ECO:0000313" key="3">
    <source>
        <dbReference type="Proteomes" id="UP000431401"/>
    </source>
</evidence>
<feature type="transmembrane region" description="Helical" evidence="1">
    <location>
        <begin position="15"/>
        <end position="37"/>
    </location>
</feature>
<keyword evidence="3" id="KW-1185">Reference proteome</keyword>
<proteinExistence type="predicted"/>
<keyword evidence="1" id="KW-0812">Transmembrane</keyword>
<gene>
    <name evidence="2" type="ORF">NRB56_41750</name>
</gene>
<keyword evidence="1" id="KW-1133">Transmembrane helix</keyword>
<keyword evidence="1" id="KW-0472">Membrane</keyword>
<reference evidence="2 3" key="1">
    <citation type="submission" date="2019-10" db="EMBL/GenBank/DDBJ databases">
        <title>Nocardia macrotermitis sp. nov. and Nocardia aurantia sp. nov., isolated from the gut of fungus growing-termite Macrotermes natalensis.</title>
        <authorList>
            <person name="Benndorf R."/>
            <person name="Schwitalla J."/>
            <person name="Martin K."/>
            <person name="De Beer W."/>
            <person name="Kaster A.-K."/>
            <person name="Vollmers J."/>
            <person name="Poulsen M."/>
            <person name="Beemelmanns C."/>
        </authorList>
    </citation>
    <scope>NUCLEOTIDE SEQUENCE [LARGE SCALE GENOMIC DNA]</scope>
    <source>
        <strain evidence="2 3">RB56</strain>
    </source>
</reference>
<dbReference type="RefSeq" id="WP_319943280.1">
    <property type="nucleotide sequence ID" value="NZ_WEGI01000009.1"/>
</dbReference>
<dbReference type="AlphaFoldDB" id="A0A7K0DS77"/>
<comment type="caution">
    <text evidence="2">The sequence shown here is derived from an EMBL/GenBank/DDBJ whole genome shotgun (WGS) entry which is preliminary data.</text>
</comment>
<organism evidence="2 3">
    <name type="scientific">Nocardia aurantia</name>
    <dbReference type="NCBI Taxonomy" id="2585199"/>
    <lineage>
        <taxon>Bacteria</taxon>
        <taxon>Bacillati</taxon>
        <taxon>Actinomycetota</taxon>
        <taxon>Actinomycetes</taxon>
        <taxon>Mycobacteriales</taxon>
        <taxon>Nocardiaceae</taxon>
        <taxon>Nocardia</taxon>
    </lineage>
</organism>
<name>A0A7K0DS77_9NOCA</name>
<dbReference type="Proteomes" id="UP000431401">
    <property type="component" value="Unassembled WGS sequence"/>
</dbReference>
<evidence type="ECO:0000256" key="1">
    <source>
        <dbReference type="SAM" id="Phobius"/>
    </source>
</evidence>
<accession>A0A7K0DS77</accession>
<evidence type="ECO:0000313" key="2">
    <source>
        <dbReference type="EMBL" id="MQY28591.1"/>
    </source>
</evidence>
<protein>
    <submittedName>
        <fullName evidence="2">Uncharacterized protein</fullName>
    </submittedName>
</protein>
<dbReference type="EMBL" id="WEGI01000009">
    <property type="protein sequence ID" value="MQY28591.1"/>
    <property type="molecule type" value="Genomic_DNA"/>
</dbReference>
<sequence>MDDSEVFYEVLPSGWWTLAVVVFGFVVFLALLIMLLVSGSKFHDPPGSVPTTPGSCYPFCTATSAAPEPLQP</sequence>